<keyword evidence="2" id="KW-0732">Signal</keyword>
<dbReference type="PROSITE" id="PS51034">
    <property type="entry name" value="ZP_2"/>
    <property type="match status" value="1"/>
</dbReference>
<keyword evidence="1" id="KW-0193">Cuticle</keyword>
<sequence length="84" mass="9462">PCRDTRVLQGRFCRGANEKAAIRLEIRALCGMKSLRSVDPRGMYYGITVVVSFHPLFITKVDQAFHVKCFFEEANRGLTAELGV</sequence>
<evidence type="ECO:0000256" key="2">
    <source>
        <dbReference type="ARBA" id="ARBA00022729"/>
    </source>
</evidence>
<feature type="non-terminal residue" evidence="4">
    <location>
        <position position="84"/>
    </location>
</feature>
<dbReference type="PANTHER" id="PTHR22907">
    <property type="entry name" value="GH04558P"/>
    <property type="match status" value="1"/>
</dbReference>
<feature type="non-terminal residue" evidence="4">
    <location>
        <position position="1"/>
    </location>
</feature>
<gene>
    <name evidence="4" type="ORF">PFISCL1PPCAC_28417</name>
</gene>
<keyword evidence="5" id="KW-1185">Reference proteome</keyword>
<evidence type="ECO:0000256" key="1">
    <source>
        <dbReference type="ARBA" id="ARBA00022460"/>
    </source>
</evidence>
<feature type="domain" description="ZP" evidence="3">
    <location>
        <begin position="1"/>
        <end position="84"/>
    </location>
</feature>
<dbReference type="Proteomes" id="UP001432322">
    <property type="component" value="Unassembled WGS sequence"/>
</dbReference>
<organism evidence="4 5">
    <name type="scientific">Pristionchus fissidentatus</name>
    <dbReference type="NCBI Taxonomy" id="1538716"/>
    <lineage>
        <taxon>Eukaryota</taxon>
        <taxon>Metazoa</taxon>
        <taxon>Ecdysozoa</taxon>
        <taxon>Nematoda</taxon>
        <taxon>Chromadorea</taxon>
        <taxon>Rhabditida</taxon>
        <taxon>Rhabditina</taxon>
        <taxon>Diplogasteromorpha</taxon>
        <taxon>Diplogasteroidea</taxon>
        <taxon>Neodiplogasteridae</taxon>
        <taxon>Pristionchus</taxon>
    </lineage>
</organism>
<evidence type="ECO:0000313" key="4">
    <source>
        <dbReference type="EMBL" id="GMT37119.1"/>
    </source>
</evidence>
<evidence type="ECO:0000259" key="3">
    <source>
        <dbReference type="PROSITE" id="PS51034"/>
    </source>
</evidence>
<dbReference type="EMBL" id="BTSY01000047">
    <property type="protein sequence ID" value="GMT37119.1"/>
    <property type="molecule type" value="Genomic_DNA"/>
</dbReference>
<reference evidence="4" key="1">
    <citation type="submission" date="2023-10" db="EMBL/GenBank/DDBJ databases">
        <title>Genome assembly of Pristionchus species.</title>
        <authorList>
            <person name="Yoshida K."/>
            <person name="Sommer R.J."/>
        </authorList>
    </citation>
    <scope>NUCLEOTIDE SEQUENCE</scope>
    <source>
        <strain evidence="4">RS5133</strain>
    </source>
</reference>
<dbReference type="Pfam" id="PF25057">
    <property type="entry name" value="CUT_N"/>
    <property type="match status" value="1"/>
</dbReference>
<dbReference type="InterPro" id="IPR001507">
    <property type="entry name" value="ZP_dom"/>
</dbReference>
<dbReference type="AlphaFoldDB" id="A0AAV5X4K3"/>
<dbReference type="PANTHER" id="PTHR22907:SF24">
    <property type="entry name" value="ZP DOMAIN-CONTAINING PROTEIN"/>
    <property type="match status" value="1"/>
</dbReference>
<protein>
    <recommendedName>
        <fullName evidence="3">ZP domain-containing protein</fullName>
    </recommendedName>
</protein>
<accession>A0AAV5X4K3</accession>
<dbReference type="GO" id="GO:0042302">
    <property type="term" value="F:structural constituent of cuticle"/>
    <property type="evidence" value="ECO:0007669"/>
    <property type="project" value="UniProtKB-KW"/>
</dbReference>
<comment type="caution">
    <text evidence="4">The sequence shown here is derived from an EMBL/GenBank/DDBJ whole genome shotgun (WGS) entry which is preliminary data.</text>
</comment>
<name>A0AAV5X4K3_9BILA</name>
<evidence type="ECO:0000313" key="5">
    <source>
        <dbReference type="Proteomes" id="UP001432322"/>
    </source>
</evidence>
<dbReference type="InterPro" id="IPR056953">
    <property type="entry name" value="CUT_N"/>
</dbReference>
<proteinExistence type="predicted"/>
<dbReference type="InterPro" id="IPR051962">
    <property type="entry name" value="Cuticlin"/>
</dbReference>